<evidence type="ECO:0000313" key="4">
    <source>
        <dbReference type="EMBL" id="KAF2492636.1"/>
    </source>
</evidence>
<evidence type="ECO:0000313" key="5">
    <source>
        <dbReference type="Proteomes" id="UP000799750"/>
    </source>
</evidence>
<dbReference type="InterPro" id="IPR056120">
    <property type="entry name" value="DUF7703"/>
</dbReference>
<feature type="transmembrane region" description="Helical" evidence="2">
    <location>
        <begin position="81"/>
        <end position="101"/>
    </location>
</feature>
<keyword evidence="2" id="KW-1133">Transmembrane helix</keyword>
<dbReference type="Pfam" id="PF24802">
    <property type="entry name" value="DUF7703"/>
    <property type="match status" value="1"/>
</dbReference>
<gene>
    <name evidence="4" type="ORF">BU16DRAFT_528962</name>
</gene>
<evidence type="ECO:0000259" key="3">
    <source>
        <dbReference type="Pfam" id="PF24802"/>
    </source>
</evidence>
<dbReference type="OrthoDB" id="405906at2759"/>
<organism evidence="4 5">
    <name type="scientific">Lophium mytilinum</name>
    <dbReference type="NCBI Taxonomy" id="390894"/>
    <lineage>
        <taxon>Eukaryota</taxon>
        <taxon>Fungi</taxon>
        <taxon>Dikarya</taxon>
        <taxon>Ascomycota</taxon>
        <taxon>Pezizomycotina</taxon>
        <taxon>Dothideomycetes</taxon>
        <taxon>Pleosporomycetidae</taxon>
        <taxon>Mytilinidiales</taxon>
        <taxon>Mytilinidiaceae</taxon>
        <taxon>Lophium</taxon>
    </lineage>
</organism>
<proteinExistence type="predicted"/>
<keyword evidence="2" id="KW-0812">Transmembrane</keyword>
<keyword evidence="2" id="KW-0472">Membrane</keyword>
<feature type="domain" description="DUF7703" evidence="3">
    <location>
        <begin position="15"/>
        <end position="178"/>
    </location>
</feature>
<feature type="transmembrane region" description="Helical" evidence="2">
    <location>
        <begin position="122"/>
        <end position="144"/>
    </location>
</feature>
<dbReference type="AlphaFoldDB" id="A0A6A6QKT1"/>
<dbReference type="PANTHER" id="PTHR37013:SF3">
    <property type="entry name" value="INTEGRAL MEMBRANE PROTEIN (AFU_ORTHOLOGUE AFUA_1G05950)"/>
    <property type="match status" value="1"/>
</dbReference>
<protein>
    <recommendedName>
        <fullName evidence="3">DUF7703 domain-containing protein</fullName>
    </recommendedName>
</protein>
<evidence type="ECO:0000256" key="2">
    <source>
        <dbReference type="SAM" id="Phobius"/>
    </source>
</evidence>
<dbReference type="PANTHER" id="PTHR37013">
    <property type="entry name" value="INTEGRAL MEMBRANE PROTEIN (AFU_ORTHOLOGUE AFUA_1G05950)-RELATED"/>
    <property type="match status" value="1"/>
</dbReference>
<feature type="transmembrane region" description="Helical" evidence="2">
    <location>
        <begin position="48"/>
        <end position="69"/>
    </location>
</feature>
<feature type="compositionally biased region" description="Low complexity" evidence="1">
    <location>
        <begin position="190"/>
        <end position="210"/>
    </location>
</feature>
<dbReference type="EMBL" id="MU004193">
    <property type="protein sequence ID" value="KAF2492636.1"/>
    <property type="molecule type" value="Genomic_DNA"/>
</dbReference>
<feature type="transmembrane region" description="Helical" evidence="2">
    <location>
        <begin position="15"/>
        <end position="36"/>
    </location>
</feature>
<accession>A0A6A6QKT1</accession>
<evidence type="ECO:0000256" key="1">
    <source>
        <dbReference type="SAM" id="MobiDB-lite"/>
    </source>
</evidence>
<dbReference type="Proteomes" id="UP000799750">
    <property type="component" value="Unassembled WGS sequence"/>
</dbReference>
<sequence length="219" mass="23942">MTTASFHFYNGHQNATAVIVVVCSAISLYNALELLLLILTTFHVYRGLYFSSLVAASAGIILYVLGFLFEYFKLAPEAVGIAVDTLGWTLMVTGQSVVLYSRLGIVMGEGHRRGRVLRAVKWMIILDALIFHTMTTVVVFGAHFSTSPFYTAYTAIEKIQMTAFTLQEFILSGLISTTCCRSCARGGGPSSSRRLPRTRTPGPRSARRSASCTSCLVSM</sequence>
<keyword evidence="5" id="KW-1185">Reference proteome</keyword>
<reference evidence="4" key="1">
    <citation type="journal article" date="2020" name="Stud. Mycol.">
        <title>101 Dothideomycetes genomes: a test case for predicting lifestyles and emergence of pathogens.</title>
        <authorList>
            <person name="Haridas S."/>
            <person name="Albert R."/>
            <person name="Binder M."/>
            <person name="Bloem J."/>
            <person name="Labutti K."/>
            <person name="Salamov A."/>
            <person name="Andreopoulos B."/>
            <person name="Baker S."/>
            <person name="Barry K."/>
            <person name="Bills G."/>
            <person name="Bluhm B."/>
            <person name="Cannon C."/>
            <person name="Castanera R."/>
            <person name="Culley D."/>
            <person name="Daum C."/>
            <person name="Ezra D."/>
            <person name="Gonzalez J."/>
            <person name="Henrissat B."/>
            <person name="Kuo A."/>
            <person name="Liang C."/>
            <person name="Lipzen A."/>
            <person name="Lutzoni F."/>
            <person name="Magnuson J."/>
            <person name="Mondo S."/>
            <person name="Nolan M."/>
            <person name="Ohm R."/>
            <person name="Pangilinan J."/>
            <person name="Park H.-J."/>
            <person name="Ramirez L."/>
            <person name="Alfaro M."/>
            <person name="Sun H."/>
            <person name="Tritt A."/>
            <person name="Yoshinaga Y."/>
            <person name="Zwiers L.-H."/>
            <person name="Turgeon B."/>
            <person name="Goodwin S."/>
            <person name="Spatafora J."/>
            <person name="Crous P."/>
            <person name="Grigoriev I."/>
        </authorList>
    </citation>
    <scope>NUCLEOTIDE SEQUENCE</scope>
    <source>
        <strain evidence="4">CBS 269.34</strain>
    </source>
</reference>
<name>A0A6A6QKT1_9PEZI</name>
<feature type="region of interest" description="Disordered" evidence="1">
    <location>
        <begin position="184"/>
        <end position="210"/>
    </location>
</feature>